<keyword evidence="3" id="KW-1185">Reference proteome</keyword>
<keyword evidence="1" id="KW-1133">Transmembrane helix</keyword>
<evidence type="ECO:0000313" key="3">
    <source>
        <dbReference type="Proteomes" id="UP000291793"/>
    </source>
</evidence>
<comment type="caution">
    <text evidence="2">The sequence shown here is derived from an EMBL/GenBank/DDBJ whole genome shotgun (WGS) entry which is preliminary data.</text>
</comment>
<dbReference type="Proteomes" id="UP000291793">
    <property type="component" value="Unassembled WGS sequence"/>
</dbReference>
<keyword evidence="1" id="KW-0812">Transmembrane</keyword>
<reference evidence="2 3" key="1">
    <citation type="submission" date="2019-02" db="EMBL/GenBank/DDBJ databases">
        <title>The draft genome of Kosakonia quasisacchari strain WCHKQ120001.</title>
        <authorList>
            <person name="Wang C."/>
            <person name="Feng Y."/>
            <person name="Zong Z."/>
        </authorList>
    </citation>
    <scope>NUCLEOTIDE SEQUENCE [LARGE SCALE GENOMIC DNA]</scope>
    <source>
        <strain evidence="2 3">WCHKQ120001</strain>
    </source>
</reference>
<name>A0A4R0H9L7_9ENTR</name>
<organism evidence="2 3">
    <name type="scientific">Kosakonia quasisacchari</name>
    <dbReference type="NCBI Taxonomy" id="2529380"/>
    <lineage>
        <taxon>Bacteria</taxon>
        <taxon>Pseudomonadati</taxon>
        <taxon>Pseudomonadota</taxon>
        <taxon>Gammaproteobacteria</taxon>
        <taxon>Enterobacterales</taxon>
        <taxon>Enterobacteriaceae</taxon>
        <taxon>Kosakonia</taxon>
    </lineage>
</organism>
<proteinExistence type="predicted"/>
<accession>A0A4R0H9L7</accession>
<gene>
    <name evidence="2" type="ORF">E0L21_12055</name>
</gene>
<dbReference type="EMBL" id="SJOP01000009">
    <property type="protein sequence ID" value="TCC07141.1"/>
    <property type="molecule type" value="Genomic_DNA"/>
</dbReference>
<feature type="transmembrane region" description="Helical" evidence="1">
    <location>
        <begin position="13"/>
        <end position="32"/>
    </location>
</feature>
<dbReference type="AlphaFoldDB" id="A0A4R0H9L7"/>
<evidence type="ECO:0000256" key="1">
    <source>
        <dbReference type="SAM" id="Phobius"/>
    </source>
</evidence>
<evidence type="ECO:0000313" key="2">
    <source>
        <dbReference type="EMBL" id="TCC07141.1"/>
    </source>
</evidence>
<protein>
    <submittedName>
        <fullName evidence="2">Transcriptional regulator</fullName>
    </submittedName>
</protein>
<sequence>MNAIYKKYNTLEVALLLGWLNSFITNVINLVIKIHGILNTRQQD</sequence>
<keyword evidence="1" id="KW-0472">Membrane</keyword>